<evidence type="ECO:0000256" key="1">
    <source>
        <dbReference type="ARBA" id="ARBA00022723"/>
    </source>
</evidence>
<name>A0AAE5CB71_9BACT</name>
<dbReference type="PROSITE" id="PS00198">
    <property type="entry name" value="4FE4S_FER_1"/>
    <property type="match status" value="2"/>
</dbReference>
<dbReference type="PROSITE" id="PS51379">
    <property type="entry name" value="4FE4S_FER_2"/>
    <property type="match status" value="2"/>
</dbReference>
<feature type="domain" description="4Fe-4S ferredoxin-type" evidence="4">
    <location>
        <begin position="243"/>
        <end position="272"/>
    </location>
</feature>
<proteinExistence type="predicted"/>
<evidence type="ECO:0000313" key="6">
    <source>
        <dbReference type="Proteomes" id="UP000702544"/>
    </source>
</evidence>
<keyword evidence="2" id="KW-0408">Iron</keyword>
<dbReference type="InterPro" id="IPR017900">
    <property type="entry name" value="4Fe4S_Fe_S_CS"/>
</dbReference>
<keyword evidence="3" id="KW-0411">Iron-sulfur</keyword>
<keyword evidence="1" id="KW-0479">Metal-binding</keyword>
<dbReference type="Pfam" id="PF00037">
    <property type="entry name" value="Fer4"/>
    <property type="match status" value="2"/>
</dbReference>
<evidence type="ECO:0000313" key="5">
    <source>
        <dbReference type="EMBL" id="NIR75437.1"/>
    </source>
</evidence>
<dbReference type="InterPro" id="IPR017896">
    <property type="entry name" value="4Fe4S_Fe-S-bd"/>
</dbReference>
<evidence type="ECO:0000259" key="4">
    <source>
        <dbReference type="PROSITE" id="PS51379"/>
    </source>
</evidence>
<comment type="caution">
    <text evidence="5">The sequence shown here is derived from an EMBL/GenBank/DDBJ whole genome shotgun (WGS) entry which is preliminary data.</text>
</comment>
<dbReference type="GO" id="GO:0046872">
    <property type="term" value="F:metal ion binding"/>
    <property type="evidence" value="ECO:0007669"/>
    <property type="project" value="UniProtKB-KW"/>
</dbReference>
<evidence type="ECO:0000256" key="3">
    <source>
        <dbReference type="ARBA" id="ARBA00023014"/>
    </source>
</evidence>
<dbReference type="Proteomes" id="UP000702544">
    <property type="component" value="Unassembled WGS sequence"/>
</dbReference>
<dbReference type="EMBL" id="JAACAK010000080">
    <property type="protein sequence ID" value="NIR75437.1"/>
    <property type="molecule type" value="Genomic_DNA"/>
</dbReference>
<accession>A0AAE5CB71</accession>
<dbReference type="AlphaFoldDB" id="A0AAE5CB71"/>
<protein>
    <submittedName>
        <fullName evidence="5">4Fe-4S dicluster domain-containing protein</fullName>
    </submittedName>
</protein>
<evidence type="ECO:0000256" key="2">
    <source>
        <dbReference type="ARBA" id="ARBA00023004"/>
    </source>
</evidence>
<sequence>MAWLLLLPVALALGLLALWLVGERGHLMLPSTRAAFRGRGGAPGERDSDRPKRRFRDALHAYVYGRWPYQYIDFCVNALLPVMAAPGAKRWWADRYHGKVLPTELARRIITLDREIKRTDLERVIPYPTARDIVLKGPPAVTLLECPCRHARENPCGPTDVCMIVGDGSFTLEHHPQRSRSVTQAEALAVLEAEHRRGHVHTAYFKDAMDNRFYAICNCCRCCCGGLEAMIEHGVPMVASSGYVANVDEEACIACGDCEEACPFDAITVNARASVDWERCMGCGVCEGRCEMDAMTLTHDERKGLPLDVATLH</sequence>
<organism evidence="5 6">
    <name type="scientific">Candidatus Kutchimonas denitrificans</name>
    <dbReference type="NCBI Taxonomy" id="3056748"/>
    <lineage>
        <taxon>Bacteria</taxon>
        <taxon>Pseudomonadati</taxon>
        <taxon>Gemmatimonadota</taxon>
        <taxon>Gemmatimonadia</taxon>
        <taxon>Candidatus Palauibacterales</taxon>
        <taxon>Candidatus Palauibacteraceae</taxon>
        <taxon>Candidatus Kutchimonas</taxon>
    </lineage>
</organism>
<dbReference type="Gene3D" id="3.30.70.20">
    <property type="match status" value="1"/>
</dbReference>
<reference evidence="5 6" key="1">
    <citation type="submission" date="2020-01" db="EMBL/GenBank/DDBJ databases">
        <title>Genomes assembled from Gulf of Kutch pelagic sediment metagenomes.</title>
        <authorList>
            <person name="Chandrashekar M."/>
            <person name="Mahajan M.S."/>
            <person name="Dave K.J."/>
            <person name="Vatsa P."/>
            <person name="Nathani N.M."/>
        </authorList>
    </citation>
    <scope>NUCLEOTIDE SEQUENCE [LARGE SCALE GENOMIC DNA]</scope>
    <source>
        <strain evidence="5">KS3-K002</strain>
    </source>
</reference>
<feature type="domain" description="4Fe-4S ferredoxin-type" evidence="4">
    <location>
        <begin position="273"/>
        <end position="300"/>
    </location>
</feature>
<dbReference type="SUPFAM" id="SSF54862">
    <property type="entry name" value="4Fe-4S ferredoxins"/>
    <property type="match status" value="1"/>
</dbReference>
<dbReference type="GO" id="GO:0051536">
    <property type="term" value="F:iron-sulfur cluster binding"/>
    <property type="evidence" value="ECO:0007669"/>
    <property type="project" value="UniProtKB-KW"/>
</dbReference>
<gene>
    <name evidence="5" type="ORF">GWO12_10065</name>
</gene>